<keyword evidence="3" id="KW-1185">Reference proteome</keyword>
<reference evidence="2" key="1">
    <citation type="submission" date="2020-11" db="EMBL/GenBank/DDBJ databases">
        <authorList>
            <person name="Whitehead M."/>
        </authorList>
    </citation>
    <scope>NUCLEOTIDE SEQUENCE</scope>
    <source>
        <strain evidence="2">EGII</strain>
    </source>
</reference>
<organism evidence="2 3">
    <name type="scientific">Ceratitis capitata</name>
    <name type="common">Mediterranean fruit fly</name>
    <name type="synonym">Tephritis capitata</name>
    <dbReference type="NCBI Taxonomy" id="7213"/>
    <lineage>
        <taxon>Eukaryota</taxon>
        <taxon>Metazoa</taxon>
        <taxon>Ecdysozoa</taxon>
        <taxon>Arthropoda</taxon>
        <taxon>Hexapoda</taxon>
        <taxon>Insecta</taxon>
        <taxon>Pterygota</taxon>
        <taxon>Neoptera</taxon>
        <taxon>Endopterygota</taxon>
        <taxon>Diptera</taxon>
        <taxon>Brachycera</taxon>
        <taxon>Muscomorpha</taxon>
        <taxon>Tephritoidea</taxon>
        <taxon>Tephritidae</taxon>
        <taxon>Ceratitis</taxon>
        <taxon>Ceratitis</taxon>
    </lineage>
</organism>
<dbReference type="EMBL" id="CAJHJT010000034">
    <property type="protein sequence ID" value="CAD7002718.1"/>
    <property type="molecule type" value="Genomic_DNA"/>
</dbReference>
<name>A0A811UWL4_CERCA</name>
<comment type="caution">
    <text evidence="2">The sequence shown here is derived from an EMBL/GenBank/DDBJ whole genome shotgun (WGS) entry which is preliminary data.</text>
</comment>
<sequence length="59" mass="7150">MEEKKEEKKQRKRNGKPRRSTKHHPWDEAQVQTKYTLMLQLAYKCLHVSHYVTGLLSKR</sequence>
<feature type="region of interest" description="Disordered" evidence="1">
    <location>
        <begin position="1"/>
        <end position="27"/>
    </location>
</feature>
<proteinExistence type="predicted"/>
<evidence type="ECO:0000256" key="1">
    <source>
        <dbReference type="SAM" id="MobiDB-lite"/>
    </source>
</evidence>
<gene>
    <name evidence="2" type="ORF">CCAP1982_LOCUS11193</name>
</gene>
<feature type="compositionally biased region" description="Basic residues" evidence="1">
    <location>
        <begin position="10"/>
        <end position="23"/>
    </location>
</feature>
<evidence type="ECO:0000313" key="3">
    <source>
        <dbReference type="Proteomes" id="UP000606786"/>
    </source>
</evidence>
<protein>
    <submittedName>
        <fullName evidence="2">(Mediterranean fruit fly) hypothetical protein</fullName>
    </submittedName>
</protein>
<dbReference type="AlphaFoldDB" id="A0A811UWL4"/>
<dbReference type="Proteomes" id="UP000606786">
    <property type="component" value="Unassembled WGS sequence"/>
</dbReference>
<accession>A0A811UWL4</accession>
<evidence type="ECO:0000313" key="2">
    <source>
        <dbReference type="EMBL" id="CAD7002718.1"/>
    </source>
</evidence>